<keyword evidence="12" id="KW-0693">Viral RNA replication</keyword>
<dbReference type="SUPFAM" id="SSF56672">
    <property type="entry name" value="DNA/RNA polymerases"/>
    <property type="match status" value="1"/>
</dbReference>
<proteinExistence type="predicted"/>
<organism evidence="16">
    <name type="scientific">Perinereis wilsoni marma-like virus 4</name>
    <dbReference type="NCBI Taxonomy" id="3237981"/>
    <lineage>
        <taxon>Viruses</taxon>
        <taxon>Riboviria</taxon>
        <taxon>Orthornavirae</taxon>
        <taxon>Pisuviricota</taxon>
        <taxon>Pisoniviricetes</taxon>
        <taxon>Picornavirales</taxon>
        <taxon>Marnaviridae</taxon>
    </lineage>
</organism>
<keyword evidence="6" id="KW-0808">Transferase</keyword>
<keyword evidence="13" id="KW-1035">Host cytoplasm</keyword>
<name>A0AB39A3A1_9VIRU</name>
<evidence type="ECO:0000256" key="6">
    <source>
        <dbReference type="ARBA" id="ARBA00022679"/>
    </source>
</evidence>
<dbReference type="Gene3D" id="2.40.10.10">
    <property type="entry name" value="Trypsin-like serine proteases"/>
    <property type="match status" value="1"/>
</dbReference>
<dbReference type="GO" id="GO:0006351">
    <property type="term" value="P:DNA-templated transcription"/>
    <property type="evidence" value="ECO:0007669"/>
    <property type="project" value="InterPro"/>
</dbReference>
<dbReference type="InterPro" id="IPR043504">
    <property type="entry name" value="Peptidase_S1_PA_chymotrypsin"/>
</dbReference>
<dbReference type="EMBL" id="PP479900">
    <property type="protein sequence ID" value="XDE70242.1"/>
    <property type="molecule type" value="Genomic_RNA"/>
</dbReference>
<reference evidence="16" key="2">
    <citation type="submission" date="2024-03" db="EMBL/GenBank/DDBJ databases">
        <authorList>
            <person name="Luo J."/>
            <person name="Dong X."/>
            <person name="Zhang F."/>
            <person name="Zhou C."/>
            <person name="Meng F."/>
            <person name="Wang G."/>
            <person name="Qiu L."/>
            <person name="Shi W."/>
        </authorList>
    </citation>
    <scope>NUCLEOTIDE SEQUENCE</scope>
    <source>
        <strain evidence="16">S3</strain>
    </source>
</reference>
<evidence type="ECO:0000256" key="12">
    <source>
        <dbReference type="ARBA" id="ARBA00022953"/>
    </source>
</evidence>
<dbReference type="Gene3D" id="3.30.70.270">
    <property type="match status" value="1"/>
</dbReference>
<dbReference type="InterPro" id="IPR043128">
    <property type="entry name" value="Rev_trsase/Diguanyl_cyclase"/>
</dbReference>
<dbReference type="SUPFAM" id="SSF50494">
    <property type="entry name" value="Trypsin-like serine proteases"/>
    <property type="match status" value="1"/>
</dbReference>
<keyword evidence="7" id="KW-0548">Nucleotidyltransferase</keyword>
<keyword evidence="3" id="KW-0191">Covalent protein-RNA linkage</keyword>
<evidence type="ECO:0000256" key="13">
    <source>
        <dbReference type="ARBA" id="ARBA00023200"/>
    </source>
</evidence>
<evidence type="ECO:0000256" key="5">
    <source>
        <dbReference type="ARBA" id="ARBA00022670"/>
    </source>
</evidence>
<sequence>MSGCQRPPARKKRGNGIDWDTTCRPIPTPIDHQNQLKPAEEVTNSVTKNVRVLHIQGEKLIETRALGVMEDFAIINRHSICTPDKNGVWNAVVMVSAEQEVGVVKVQFDNTEMFQADGDIWIIRLRGCKFKDIRPYFASDFVSPAIYGNRGTIAGQNIIVKSSCRITAQDKNWGPVPVERPLVYEWADHAVGMCGSPVIMEYSGGRGIVGIHIAGTHSKTCFSQSIRFRDIADAIEHLSGRSCSLGVNSEGHLRLPKKVTGIGPVTDRSPLRFENVPGLAVMGGLIGYQAMKLGKSKLCSSEFVHHAEELTGVKPFDDQGKPLFAAPPFSAGVNPTTGEYQAPYNHFVKKAGVIKESLNPKILRETIRVVKNHIVSGLAERGVTTIRPCSLETAQNGDPEDFYMRAMKPATSGGWAWPGAKKKYSRQCCLDFKSDAYMPLYDVKEQVVEQLRAYERGEDALPLLGAQLKDEPRAYKKIVDRKTRVFCMSPYESTLVNRMYLMPFYTLMVEHGDLFRTAIGINMHSTDVDELVTRMTDFSDQFMEGDYGGFDTSMPYDIGLAANTVVYQVCETLGYDSSALQMVKGILSDNLYPTVVMRGDVFAAPALQPSGKYATAEDNSLRGLILLVYAWISECTEFGQQCAGKCVTNKYSPEDFFTLTLPVIYGDDVLVGVKPEIQAIFNNVMYQDFCDSVYGLEFTNALKTKDMVPFLSWDQCSFLKRTFVFREDLDHWVAQLELKSVMKSIVYYLPSKSVSKEDQLIDSCVSALRELFFHLREEEYNDRRLKFAAVIEKIFDRDATDVLKLFPRFDAIRAQLYGNDDIQIL</sequence>
<comment type="subcellular location">
    <subcellularLocation>
        <location evidence="1">Host cytoplasm</location>
    </subcellularLocation>
</comment>
<dbReference type="GO" id="GO:0003968">
    <property type="term" value="F:RNA-directed RNA polymerase activity"/>
    <property type="evidence" value="ECO:0007669"/>
    <property type="project" value="UniProtKB-KW"/>
</dbReference>
<evidence type="ECO:0000256" key="2">
    <source>
        <dbReference type="ARBA" id="ARBA00022484"/>
    </source>
</evidence>
<dbReference type="GO" id="GO:0033644">
    <property type="term" value="C:host cell membrane"/>
    <property type="evidence" value="ECO:0007669"/>
    <property type="project" value="UniProtKB-SubCell"/>
</dbReference>
<keyword evidence="5" id="KW-0645">Protease</keyword>
<feature type="region of interest" description="Disordered" evidence="14">
    <location>
        <begin position="1"/>
        <end position="21"/>
    </location>
</feature>
<evidence type="ECO:0000256" key="11">
    <source>
        <dbReference type="ARBA" id="ARBA00022840"/>
    </source>
</evidence>
<dbReference type="InterPro" id="IPR043502">
    <property type="entry name" value="DNA/RNA_pol_sf"/>
</dbReference>
<dbReference type="GO" id="GO:0003723">
    <property type="term" value="F:RNA binding"/>
    <property type="evidence" value="ECO:0007669"/>
    <property type="project" value="InterPro"/>
</dbReference>
<dbReference type="InterPro" id="IPR007094">
    <property type="entry name" value="RNA-dir_pol_PSvirus"/>
</dbReference>
<dbReference type="GO" id="GO:0006508">
    <property type="term" value="P:proteolysis"/>
    <property type="evidence" value="ECO:0007669"/>
    <property type="project" value="UniProtKB-KW"/>
</dbReference>
<dbReference type="GO" id="GO:0005524">
    <property type="term" value="F:ATP binding"/>
    <property type="evidence" value="ECO:0007669"/>
    <property type="project" value="UniProtKB-KW"/>
</dbReference>
<dbReference type="GO" id="GO:0004197">
    <property type="term" value="F:cysteine-type endopeptidase activity"/>
    <property type="evidence" value="ECO:0007669"/>
    <property type="project" value="InterPro"/>
</dbReference>
<keyword evidence="2 16" id="KW-0696">RNA-directed RNA polymerase</keyword>
<keyword evidence="9" id="KW-0378">Hydrolase</keyword>
<evidence type="ECO:0000313" key="16">
    <source>
        <dbReference type="EMBL" id="XDE70242.1"/>
    </source>
</evidence>
<keyword evidence="11" id="KW-0067">ATP-binding</keyword>
<dbReference type="Pfam" id="PF00680">
    <property type="entry name" value="RdRP_1"/>
    <property type="match status" value="1"/>
</dbReference>
<dbReference type="Pfam" id="PF00548">
    <property type="entry name" value="Peptidase_C3"/>
    <property type="match status" value="1"/>
</dbReference>
<evidence type="ECO:0000259" key="15">
    <source>
        <dbReference type="PROSITE" id="PS50507"/>
    </source>
</evidence>
<keyword evidence="4" id="KW-0597">Phosphoprotein</keyword>
<feature type="domain" description="RdRp catalytic" evidence="15">
    <location>
        <begin position="540"/>
        <end position="681"/>
    </location>
</feature>
<evidence type="ECO:0000256" key="1">
    <source>
        <dbReference type="ARBA" id="ARBA00004192"/>
    </source>
</evidence>
<dbReference type="InterPro" id="IPR001205">
    <property type="entry name" value="RNA-dir_pol_C"/>
</dbReference>
<accession>A0AB39A3A1</accession>
<keyword evidence="10" id="KW-0788">Thiol protease</keyword>
<dbReference type="InterPro" id="IPR000199">
    <property type="entry name" value="Peptidase_C3A/C3B_picornavir"/>
</dbReference>
<evidence type="ECO:0000256" key="9">
    <source>
        <dbReference type="ARBA" id="ARBA00022801"/>
    </source>
</evidence>
<protein>
    <submittedName>
        <fullName evidence="16">RNA-dependent RNA polymerase</fullName>
    </submittedName>
</protein>
<evidence type="ECO:0000256" key="14">
    <source>
        <dbReference type="SAM" id="MobiDB-lite"/>
    </source>
</evidence>
<evidence type="ECO:0000256" key="10">
    <source>
        <dbReference type="ARBA" id="ARBA00022807"/>
    </source>
</evidence>
<evidence type="ECO:0000256" key="7">
    <source>
        <dbReference type="ARBA" id="ARBA00022695"/>
    </source>
</evidence>
<dbReference type="PROSITE" id="PS50507">
    <property type="entry name" value="RDRP_SSRNA_POS"/>
    <property type="match status" value="1"/>
</dbReference>
<evidence type="ECO:0000256" key="3">
    <source>
        <dbReference type="ARBA" id="ARBA00022520"/>
    </source>
</evidence>
<evidence type="ECO:0000256" key="8">
    <source>
        <dbReference type="ARBA" id="ARBA00022741"/>
    </source>
</evidence>
<dbReference type="InterPro" id="IPR009003">
    <property type="entry name" value="Peptidase_S1_PA"/>
</dbReference>
<keyword evidence="8" id="KW-0547">Nucleotide-binding</keyword>
<reference evidence="16" key="1">
    <citation type="journal article" date="2024" name="Vet Sci">
        <title>Meta-Transcriptomic Analysis Reveals Novel RNA Viruses in Polychaetes Perinereis.</title>
        <authorList>
            <person name="Luo J."/>
            <person name="Zhang F."/>
            <person name="Zhou C."/>
            <person name="Meng F."/>
            <person name="Wang G."/>
            <person name="Qiu L."/>
            <person name="Shi W."/>
            <person name="Huang J."/>
            <person name="Dong X."/>
        </authorList>
    </citation>
    <scope>NUCLEOTIDE SEQUENCE</scope>
    <source>
        <strain evidence="16">S3</strain>
    </source>
</reference>
<dbReference type="GO" id="GO:0039694">
    <property type="term" value="P:viral RNA genome replication"/>
    <property type="evidence" value="ECO:0007669"/>
    <property type="project" value="InterPro"/>
</dbReference>
<dbReference type="GO" id="GO:0004386">
    <property type="term" value="F:helicase activity"/>
    <property type="evidence" value="ECO:0007669"/>
    <property type="project" value="UniProtKB-KW"/>
</dbReference>
<evidence type="ECO:0000256" key="4">
    <source>
        <dbReference type="ARBA" id="ARBA00022553"/>
    </source>
</evidence>